<reference evidence="2" key="1">
    <citation type="journal article" date="2021" name="Proc. Natl. Acad. Sci. U.S.A.">
        <title>A Catalog of Tens of Thousands of Viruses from Human Metagenomes Reveals Hidden Associations with Chronic Diseases.</title>
        <authorList>
            <person name="Tisza M.J."/>
            <person name="Buck C.B."/>
        </authorList>
    </citation>
    <scope>NUCLEOTIDE SEQUENCE</scope>
    <source>
        <strain evidence="2">CtUXy6</strain>
    </source>
</reference>
<name>A0A8S5V7A8_9CAUD</name>
<feature type="transmembrane region" description="Helical" evidence="1">
    <location>
        <begin position="29"/>
        <end position="48"/>
    </location>
</feature>
<evidence type="ECO:0000256" key="1">
    <source>
        <dbReference type="SAM" id="Phobius"/>
    </source>
</evidence>
<organism evidence="2">
    <name type="scientific">CrAss-like virus sp. ctUXy6</name>
    <dbReference type="NCBI Taxonomy" id="2825835"/>
    <lineage>
        <taxon>Viruses</taxon>
        <taxon>Duplodnaviria</taxon>
        <taxon>Heunggongvirae</taxon>
        <taxon>Uroviricota</taxon>
        <taxon>Caudoviricetes</taxon>
        <taxon>Crassvirales</taxon>
    </lineage>
</organism>
<accession>A0A8S5V7A8</accession>
<keyword evidence="1" id="KW-0812">Transmembrane</keyword>
<keyword evidence="1" id="KW-0472">Membrane</keyword>
<evidence type="ECO:0000313" key="2">
    <source>
        <dbReference type="EMBL" id="DAG02590.1"/>
    </source>
</evidence>
<proteinExistence type="predicted"/>
<keyword evidence="1" id="KW-1133">Transmembrane helix</keyword>
<protein>
    <submittedName>
        <fullName evidence="2">Uncharacterized protein</fullName>
    </submittedName>
</protein>
<sequence>MDEIILLIICILLILAIHVIEEFKFIKYITLNRAIIADCIICAIYLLLNIFI</sequence>
<dbReference type="EMBL" id="BK016212">
    <property type="protein sequence ID" value="DAG02590.1"/>
    <property type="molecule type" value="Genomic_DNA"/>
</dbReference>